<feature type="binding site" evidence="5">
    <location>
        <position position="199"/>
    </location>
    <ligand>
        <name>ATP</name>
        <dbReference type="ChEBI" id="CHEBI:30616"/>
    </ligand>
</feature>
<dbReference type="InterPro" id="IPR013815">
    <property type="entry name" value="ATP_grasp_subdomain_1"/>
</dbReference>
<comment type="similarity">
    <text evidence="5 6">Belongs to the PurK/PurT family.</text>
</comment>
<feature type="domain" description="ATP-grasp" evidence="7">
    <location>
        <begin position="120"/>
        <end position="306"/>
    </location>
</feature>
<evidence type="ECO:0000256" key="2">
    <source>
        <dbReference type="ARBA" id="ARBA00022741"/>
    </source>
</evidence>
<comment type="catalytic activity">
    <reaction evidence="5 6">
        <text>5-amino-1-(5-phospho-beta-D-ribosyl)imidazole + hydrogencarbonate + ATP = 5-carboxyamino-1-(5-phospho-D-ribosyl)imidazole + ADP + phosphate + 2 H(+)</text>
        <dbReference type="Rhea" id="RHEA:19317"/>
        <dbReference type="ChEBI" id="CHEBI:15378"/>
        <dbReference type="ChEBI" id="CHEBI:17544"/>
        <dbReference type="ChEBI" id="CHEBI:30616"/>
        <dbReference type="ChEBI" id="CHEBI:43474"/>
        <dbReference type="ChEBI" id="CHEBI:58730"/>
        <dbReference type="ChEBI" id="CHEBI:137981"/>
        <dbReference type="ChEBI" id="CHEBI:456216"/>
        <dbReference type="EC" id="6.3.4.18"/>
    </reaction>
</comment>
<dbReference type="Pfam" id="PF17769">
    <property type="entry name" value="PurK_C"/>
    <property type="match status" value="1"/>
</dbReference>
<dbReference type="InterPro" id="IPR054350">
    <property type="entry name" value="PurT/PurK_preATP-grasp"/>
</dbReference>
<dbReference type="GO" id="GO:0034028">
    <property type="term" value="F:5-(carboxyamino)imidazole ribonucleotide synthase activity"/>
    <property type="evidence" value="ECO:0007669"/>
    <property type="project" value="UniProtKB-UniRule"/>
</dbReference>
<evidence type="ECO:0000256" key="1">
    <source>
        <dbReference type="ARBA" id="ARBA00022598"/>
    </source>
</evidence>
<dbReference type="Gene3D" id="3.40.50.20">
    <property type="match status" value="1"/>
</dbReference>
<dbReference type="EMBL" id="AP021861">
    <property type="protein sequence ID" value="BBO30648.1"/>
    <property type="molecule type" value="Genomic_DNA"/>
</dbReference>
<evidence type="ECO:0000259" key="7">
    <source>
        <dbReference type="PROSITE" id="PS50975"/>
    </source>
</evidence>
<dbReference type="InterPro" id="IPR005875">
    <property type="entry name" value="PurK"/>
</dbReference>
<dbReference type="AlphaFoldDB" id="A0A5K7X1W2"/>
<dbReference type="RefSeq" id="WP_152096952.1">
    <property type="nucleotide sequence ID" value="NZ_AP021861.1"/>
</dbReference>
<keyword evidence="4 5" id="KW-0067">ATP-binding</keyword>
<dbReference type="PANTHER" id="PTHR11609:SF5">
    <property type="entry name" value="PHOSPHORIBOSYLAMINOIMIDAZOLE CARBOXYLASE"/>
    <property type="match status" value="1"/>
</dbReference>
<dbReference type="SUPFAM" id="SSF51246">
    <property type="entry name" value="Rudiment single hybrid motif"/>
    <property type="match status" value="1"/>
</dbReference>
<comment type="pathway">
    <text evidence="5 6">Purine metabolism; IMP biosynthesis via de novo pathway; 5-amino-1-(5-phospho-D-ribosyl)imidazole-4-carboxylate from 5-amino-1-(5-phospho-D-ribosyl)imidazole (N5-CAIR route): step 1/2.</text>
</comment>
<dbReference type="Pfam" id="PF22660">
    <property type="entry name" value="RS_preATP-grasp-like"/>
    <property type="match status" value="1"/>
</dbReference>
<dbReference type="InterPro" id="IPR040686">
    <property type="entry name" value="PurK_C"/>
</dbReference>
<organism evidence="8 9">
    <name type="scientific">Lacipirellula parvula</name>
    <dbReference type="NCBI Taxonomy" id="2650471"/>
    <lineage>
        <taxon>Bacteria</taxon>
        <taxon>Pseudomonadati</taxon>
        <taxon>Planctomycetota</taxon>
        <taxon>Planctomycetia</taxon>
        <taxon>Pirellulales</taxon>
        <taxon>Lacipirellulaceae</taxon>
        <taxon>Lacipirellula</taxon>
    </lineage>
</organism>
<dbReference type="HAMAP" id="MF_01928">
    <property type="entry name" value="PurK"/>
    <property type="match status" value="1"/>
</dbReference>
<comment type="function">
    <text evidence="5">Catalyzes the ATP-dependent conversion of 5-aminoimidazole ribonucleotide (AIR) and HCO(3)(-) to N5-carboxyaminoimidazole ribonucleotide (N5-CAIR).</text>
</comment>
<feature type="binding site" evidence="5">
    <location>
        <begin position="191"/>
        <end position="194"/>
    </location>
    <ligand>
        <name>ATP</name>
        <dbReference type="ChEBI" id="CHEBI:30616"/>
    </ligand>
</feature>
<dbReference type="KEGG" id="lpav:PLANPX_0260"/>
<dbReference type="NCBIfam" id="NF004677">
    <property type="entry name" value="PRK06019.1-3"/>
    <property type="match status" value="1"/>
</dbReference>
<dbReference type="SUPFAM" id="SSF52440">
    <property type="entry name" value="PreATP-grasp domain"/>
    <property type="match status" value="1"/>
</dbReference>
<evidence type="ECO:0000313" key="9">
    <source>
        <dbReference type="Proteomes" id="UP000326837"/>
    </source>
</evidence>
<dbReference type="Gene3D" id="3.30.470.20">
    <property type="entry name" value="ATP-grasp fold, B domain"/>
    <property type="match status" value="1"/>
</dbReference>
<feature type="binding site" evidence="5">
    <location>
        <position position="116"/>
    </location>
    <ligand>
        <name>ATP</name>
        <dbReference type="ChEBI" id="CHEBI:30616"/>
    </ligand>
</feature>
<evidence type="ECO:0000256" key="6">
    <source>
        <dbReference type="RuleBase" id="RU361200"/>
    </source>
</evidence>
<protein>
    <recommendedName>
        <fullName evidence="5 6">N5-carboxyaminoimidazole ribonucleotide synthase</fullName>
        <shortName evidence="5 6">N5-CAIR synthase</shortName>
        <ecNumber evidence="5 6">6.3.4.18</ecNumber>
    </recommendedName>
    <alternativeName>
        <fullName evidence="5 6">5-(carboxyamino)imidazole ribonucleotide synthetase</fullName>
    </alternativeName>
</protein>
<evidence type="ECO:0000256" key="3">
    <source>
        <dbReference type="ARBA" id="ARBA00022755"/>
    </source>
</evidence>
<feature type="binding site" evidence="5">
    <location>
        <begin position="276"/>
        <end position="277"/>
    </location>
    <ligand>
        <name>ATP</name>
        <dbReference type="ChEBI" id="CHEBI:30616"/>
    </ligand>
</feature>
<comment type="function">
    <text evidence="6">Catalyzes the ATP-dependent conversion of 5-aminoimidazole ribonucleotide (AIR) and HCO(3)- to N5-carboxyaminoimidazole ribonucleotide (N5-CAIR).</text>
</comment>
<dbReference type="GO" id="GO:0004638">
    <property type="term" value="F:phosphoribosylaminoimidazole carboxylase activity"/>
    <property type="evidence" value="ECO:0007669"/>
    <property type="project" value="InterPro"/>
</dbReference>
<dbReference type="NCBIfam" id="NF004675">
    <property type="entry name" value="PRK06019.1-1"/>
    <property type="match status" value="1"/>
</dbReference>
<dbReference type="FunFam" id="3.30.1490.20:FF:000015">
    <property type="entry name" value="N5-carboxyaminoimidazole ribonucleotide synthase"/>
    <property type="match status" value="1"/>
</dbReference>
<dbReference type="GO" id="GO:0046872">
    <property type="term" value="F:metal ion binding"/>
    <property type="evidence" value="ECO:0007669"/>
    <property type="project" value="InterPro"/>
</dbReference>
<dbReference type="GO" id="GO:0005829">
    <property type="term" value="C:cytosol"/>
    <property type="evidence" value="ECO:0007669"/>
    <property type="project" value="TreeGrafter"/>
</dbReference>
<dbReference type="Gene3D" id="3.30.1490.20">
    <property type="entry name" value="ATP-grasp fold, A domain"/>
    <property type="match status" value="1"/>
</dbReference>
<keyword evidence="2 5" id="KW-0547">Nucleotide-binding</keyword>
<gene>
    <name evidence="5 6" type="primary">purK</name>
    <name evidence="8" type="ORF">PLANPX_0260</name>
</gene>
<dbReference type="NCBIfam" id="TIGR01161">
    <property type="entry name" value="purK"/>
    <property type="match status" value="1"/>
</dbReference>
<dbReference type="InterPro" id="IPR011054">
    <property type="entry name" value="Rudment_hybrid_motif"/>
</dbReference>
<dbReference type="GO" id="GO:0005524">
    <property type="term" value="F:ATP binding"/>
    <property type="evidence" value="ECO:0007669"/>
    <property type="project" value="UniProtKB-UniRule"/>
</dbReference>
<sequence length="389" mass="41162">MAASAATNPAAAPILPGATLGVLGSGQLGKMFAMAAARLGYRVHVYAPEHDAPAADVAYRQTVGSFDDEAAVAEFAQSVDVVTLEFENISAAAIETAAKFAPVRPGGRVLHTTQERLREKGFLRAAGIPCTPFAEATTKEQLTAALAELGLPAVLKTAAWGYDGKGQALVRSASEAEAAHAALNSAAAILEGWVDFECEVSMLAARSANGEEAFFGPIANDHAHHILDVSVYPQPRVARLFEDASKIAQAVVRELDVVGLLCVEFFLTRDGRLLVNEIAPRPHNSGHLTIDACNCSQFEQQVRAVCGLPLGSFETIVPAAAMANLLGDVWSNGEPRWEKVLADPQLRLHLYGKAEARPGRKMGHLTAIAGSAEEAVALVREGREALMGR</sequence>
<dbReference type="InterPro" id="IPR016185">
    <property type="entry name" value="PreATP-grasp_dom_sf"/>
</dbReference>
<evidence type="ECO:0000256" key="4">
    <source>
        <dbReference type="ARBA" id="ARBA00022840"/>
    </source>
</evidence>
<dbReference type="PANTHER" id="PTHR11609">
    <property type="entry name" value="PURINE BIOSYNTHESIS PROTEIN 6/7, PUR6/7"/>
    <property type="match status" value="1"/>
</dbReference>
<dbReference type="UniPathway" id="UPA00074">
    <property type="reaction ID" value="UER00942"/>
</dbReference>
<accession>A0A5K7X1W2</accession>
<feature type="binding site" evidence="5">
    <location>
        <position position="156"/>
    </location>
    <ligand>
        <name>ATP</name>
        <dbReference type="ChEBI" id="CHEBI:30616"/>
    </ligand>
</feature>
<reference evidence="9" key="1">
    <citation type="submission" date="2019-10" db="EMBL/GenBank/DDBJ databases">
        <title>Lacipirellula parvula gen. nov., sp. nov., representing a lineage of planctomycetes widespread in freshwater anoxic habitats, and description of the family Lacipirellulaceae.</title>
        <authorList>
            <person name="Dedysh S.N."/>
            <person name="Kulichevskaya I.S."/>
            <person name="Beletsky A.V."/>
            <person name="Rakitin A.L."/>
            <person name="Mardanov A.V."/>
            <person name="Ivanova A.A."/>
            <person name="Saltykova V.X."/>
            <person name="Rijpstra W.I.C."/>
            <person name="Sinninghe Damste J.S."/>
            <person name="Ravin N.V."/>
        </authorList>
    </citation>
    <scope>NUCLEOTIDE SEQUENCE [LARGE SCALE GENOMIC DNA]</scope>
    <source>
        <strain evidence="9">PX69</strain>
    </source>
</reference>
<dbReference type="InterPro" id="IPR003135">
    <property type="entry name" value="ATP-grasp_carboxylate-amine"/>
</dbReference>
<dbReference type="PROSITE" id="PS50975">
    <property type="entry name" value="ATP_GRASP"/>
    <property type="match status" value="1"/>
</dbReference>
<dbReference type="Pfam" id="PF02222">
    <property type="entry name" value="ATP-grasp"/>
    <property type="match status" value="1"/>
</dbReference>
<keyword evidence="9" id="KW-1185">Reference proteome</keyword>
<dbReference type="NCBIfam" id="NF004676">
    <property type="entry name" value="PRK06019.1-2"/>
    <property type="match status" value="1"/>
</dbReference>
<comment type="subunit">
    <text evidence="5 6">Homodimer.</text>
</comment>
<evidence type="ECO:0000313" key="8">
    <source>
        <dbReference type="EMBL" id="BBO30648.1"/>
    </source>
</evidence>
<dbReference type="SUPFAM" id="SSF56059">
    <property type="entry name" value="Glutathione synthetase ATP-binding domain-like"/>
    <property type="match status" value="1"/>
</dbReference>
<dbReference type="Proteomes" id="UP000326837">
    <property type="component" value="Chromosome"/>
</dbReference>
<keyword evidence="3 5" id="KW-0658">Purine biosynthesis</keyword>
<dbReference type="EC" id="6.3.4.18" evidence="5 6"/>
<feature type="binding site" evidence="5">
    <location>
        <begin position="161"/>
        <end position="167"/>
    </location>
    <ligand>
        <name>ATP</name>
        <dbReference type="ChEBI" id="CHEBI:30616"/>
    </ligand>
</feature>
<name>A0A5K7X1W2_9BACT</name>
<keyword evidence="1 5" id="KW-0436">Ligase</keyword>
<evidence type="ECO:0000256" key="5">
    <source>
        <dbReference type="HAMAP-Rule" id="MF_01928"/>
    </source>
</evidence>
<proteinExistence type="inferred from homology"/>
<feature type="binding site" evidence="5">
    <location>
        <position position="222"/>
    </location>
    <ligand>
        <name>ATP</name>
        <dbReference type="ChEBI" id="CHEBI:30616"/>
    </ligand>
</feature>
<dbReference type="NCBIfam" id="NF004679">
    <property type="entry name" value="PRK06019.1-5"/>
    <property type="match status" value="1"/>
</dbReference>
<dbReference type="GO" id="GO:0006189">
    <property type="term" value="P:'de novo' IMP biosynthetic process"/>
    <property type="evidence" value="ECO:0007669"/>
    <property type="project" value="UniProtKB-UniRule"/>
</dbReference>
<dbReference type="InterPro" id="IPR011761">
    <property type="entry name" value="ATP-grasp"/>
</dbReference>